<sequence length="530" mass="58735">MTLVDSESDASANSRNHDELTFYHFNDVYHVNQPTVLARFAHDFRNAADCLKVFSGDAFGPSLESSVLKGEHIVPVLNHLSIDVACYGNHDFDFGAEKLTELSTKCNFPWLLSNAFTSDGRLLSSAREYVVRQYKGYKIGFFGLAGTDWPSNCQHLPRESVIADPAETAKRVSLILREKECVDLVIAVTHMRLEEDIQVSDACRAEVDFIMGGHDHDIMICGDQVTVVNDDARGAIRIVKSGTDFRSYSIIRLLVSRVKGQAKVHEARVHHKRDLSLPKKYPEDSEIRGILSSVQDRVASVSGSRLFRTASALDGRTSVIRNAETNLGNLLADTVRAYYGTDIAFVNSGSIRCDRIIPEGELTVRDVIDIVPFDNAFVVKRLSGRVLLRALENSVSDSRTDGRFLQLSGLSILVDLRRSEGGRIMRAMLDSGEQIRANDQTMYTVAMVSFIADGFDGYVDFKQMETLVDVEGAMTDTSLMLQVLRGNGGDLDNTEVMVERARKTVVVAEEDGLPLVDPKIENRITFAGVL</sequence>
<evidence type="ECO:0000313" key="1">
    <source>
        <dbReference type="EMBL" id="KAH7929948.1"/>
    </source>
</evidence>
<gene>
    <name evidence="1" type="ORF">BV22DRAFT_1028915</name>
</gene>
<dbReference type="Proteomes" id="UP000790709">
    <property type="component" value="Unassembled WGS sequence"/>
</dbReference>
<comment type="caution">
    <text evidence="1">The sequence shown here is derived from an EMBL/GenBank/DDBJ whole genome shotgun (WGS) entry which is preliminary data.</text>
</comment>
<accession>A0ACB8BZ39</accession>
<name>A0ACB8BZ39_9AGAM</name>
<keyword evidence="2" id="KW-1185">Reference proteome</keyword>
<evidence type="ECO:0000313" key="2">
    <source>
        <dbReference type="Proteomes" id="UP000790709"/>
    </source>
</evidence>
<organism evidence="1 2">
    <name type="scientific">Leucogyrophana mollusca</name>
    <dbReference type="NCBI Taxonomy" id="85980"/>
    <lineage>
        <taxon>Eukaryota</taxon>
        <taxon>Fungi</taxon>
        <taxon>Dikarya</taxon>
        <taxon>Basidiomycota</taxon>
        <taxon>Agaricomycotina</taxon>
        <taxon>Agaricomycetes</taxon>
        <taxon>Agaricomycetidae</taxon>
        <taxon>Boletales</taxon>
        <taxon>Boletales incertae sedis</taxon>
        <taxon>Leucogyrophana</taxon>
    </lineage>
</organism>
<proteinExistence type="predicted"/>
<dbReference type="EMBL" id="MU266336">
    <property type="protein sequence ID" value="KAH7929948.1"/>
    <property type="molecule type" value="Genomic_DNA"/>
</dbReference>
<protein>
    <submittedName>
        <fullName evidence="1">Metallo-dependent phosphatase</fullName>
    </submittedName>
</protein>
<reference evidence="1" key="1">
    <citation type="journal article" date="2021" name="New Phytol.">
        <title>Evolutionary innovations through gain and loss of genes in the ectomycorrhizal Boletales.</title>
        <authorList>
            <person name="Wu G."/>
            <person name="Miyauchi S."/>
            <person name="Morin E."/>
            <person name="Kuo A."/>
            <person name="Drula E."/>
            <person name="Varga T."/>
            <person name="Kohler A."/>
            <person name="Feng B."/>
            <person name="Cao Y."/>
            <person name="Lipzen A."/>
            <person name="Daum C."/>
            <person name="Hundley H."/>
            <person name="Pangilinan J."/>
            <person name="Johnson J."/>
            <person name="Barry K."/>
            <person name="LaButti K."/>
            <person name="Ng V."/>
            <person name="Ahrendt S."/>
            <person name="Min B."/>
            <person name="Choi I.G."/>
            <person name="Park H."/>
            <person name="Plett J.M."/>
            <person name="Magnuson J."/>
            <person name="Spatafora J.W."/>
            <person name="Nagy L.G."/>
            <person name="Henrissat B."/>
            <person name="Grigoriev I.V."/>
            <person name="Yang Z.L."/>
            <person name="Xu J."/>
            <person name="Martin F.M."/>
        </authorList>
    </citation>
    <scope>NUCLEOTIDE SEQUENCE</scope>
    <source>
        <strain evidence="1">KUC20120723A-06</strain>
    </source>
</reference>